<accession>A0A6C0IBJ1</accession>
<dbReference type="EMBL" id="MN740153">
    <property type="protein sequence ID" value="QHT90182.1"/>
    <property type="molecule type" value="Genomic_DNA"/>
</dbReference>
<proteinExistence type="predicted"/>
<name>A0A6C0IBJ1_9ZZZZ</name>
<evidence type="ECO:0000313" key="1">
    <source>
        <dbReference type="EMBL" id="QHT90182.1"/>
    </source>
</evidence>
<reference evidence="1" key="1">
    <citation type="journal article" date="2020" name="Nature">
        <title>Giant virus diversity and host interactions through global metagenomics.</title>
        <authorList>
            <person name="Schulz F."/>
            <person name="Roux S."/>
            <person name="Paez-Espino D."/>
            <person name="Jungbluth S."/>
            <person name="Walsh D.A."/>
            <person name="Denef V.J."/>
            <person name="McMahon K.D."/>
            <person name="Konstantinidis K.T."/>
            <person name="Eloe-Fadrosh E.A."/>
            <person name="Kyrpides N.C."/>
            <person name="Woyke T."/>
        </authorList>
    </citation>
    <scope>NUCLEOTIDE SEQUENCE</scope>
    <source>
        <strain evidence="1">GVMAG-M-3300023184-68</strain>
    </source>
</reference>
<protein>
    <submittedName>
        <fullName evidence="1">Uncharacterized protein</fullName>
    </submittedName>
</protein>
<organism evidence="1">
    <name type="scientific">viral metagenome</name>
    <dbReference type="NCBI Taxonomy" id="1070528"/>
    <lineage>
        <taxon>unclassified sequences</taxon>
        <taxon>metagenomes</taxon>
        <taxon>organismal metagenomes</taxon>
    </lineage>
</organism>
<dbReference type="AlphaFoldDB" id="A0A6C0IBJ1"/>
<sequence>MLTPLTLTKILIHRGYGAYGSFSDEFYQEFARTYDIDFKSLPSYDPFHDKKHQNEHISSRYDPRLIHIFEKLGKDRCFEKIPEQSYRKSSLTIVEIPTMLLDVFYISAYDGAEWIWCNISKKYKDVLLDALNTENFLPTIQHKLDEIAQCEKFLTENDIHFV</sequence>